<dbReference type="AlphaFoldDB" id="A0A8D0BG73"/>
<feature type="compositionally biased region" description="Polar residues" evidence="1">
    <location>
        <begin position="1"/>
        <end position="12"/>
    </location>
</feature>
<dbReference type="GO" id="GO:0030017">
    <property type="term" value="C:sarcomere"/>
    <property type="evidence" value="ECO:0007669"/>
    <property type="project" value="Ensembl"/>
</dbReference>
<reference evidence="2" key="2">
    <citation type="submission" date="2025-09" db="UniProtKB">
        <authorList>
            <consortium name="Ensembl"/>
        </authorList>
    </citation>
    <scope>IDENTIFICATION</scope>
</reference>
<proteinExistence type="predicted"/>
<feature type="region of interest" description="Disordered" evidence="1">
    <location>
        <begin position="216"/>
        <end position="266"/>
    </location>
</feature>
<protein>
    <submittedName>
        <fullName evidence="2">SUMO interacting motifs containing 1</fullName>
    </submittedName>
</protein>
<dbReference type="GO" id="GO:0032184">
    <property type="term" value="F:SUMO polymer binding"/>
    <property type="evidence" value="ECO:0007669"/>
    <property type="project" value="Ensembl"/>
</dbReference>
<dbReference type="PANTHER" id="PTHR23187">
    <property type="entry name" value="FLJ44216 PROTEIN-RELATED"/>
    <property type="match status" value="1"/>
</dbReference>
<dbReference type="InterPro" id="IPR052119">
    <property type="entry name" value="ElonginBC-PRC2_ViralRestrict"/>
</dbReference>
<dbReference type="GO" id="GO:0030414">
    <property type="term" value="F:peptidase inhibitor activity"/>
    <property type="evidence" value="ECO:0007669"/>
    <property type="project" value="Ensembl"/>
</dbReference>
<dbReference type="Proteomes" id="UP000694421">
    <property type="component" value="Unplaced"/>
</dbReference>
<name>A0A8D0BG73_SALMN</name>
<evidence type="ECO:0000256" key="1">
    <source>
        <dbReference type="SAM" id="MobiDB-lite"/>
    </source>
</evidence>
<dbReference type="GeneTree" id="ENSGT00940000153451"/>
<feature type="compositionally biased region" description="Polar residues" evidence="1">
    <location>
        <begin position="221"/>
        <end position="246"/>
    </location>
</feature>
<dbReference type="OMA" id="MENCSCL"/>
<evidence type="ECO:0000313" key="3">
    <source>
        <dbReference type="Proteomes" id="UP000694421"/>
    </source>
</evidence>
<dbReference type="PANTHER" id="PTHR23187:SF3">
    <property type="entry name" value="SUMO-INTERACTING MOTIF-CONTAINING PROTEIN 1"/>
    <property type="match status" value="1"/>
</dbReference>
<accession>A0A8D0BG73</accession>
<dbReference type="Ensembl" id="ENSSMRT00000009489.1">
    <property type="protein sequence ID" value="ENSSMRP00000008125.1"/>
    <property type="gene ID" value="ENSSMRG00000006514.1"/>
</dbReference>
<evidence type="ECO:0000313" key="2">
    <source>
        <dbReference type="Ensembl" id="ENSSMRP00000008125.1"/>
    </source>
</evidence>
<reference evidence="2" key="1">
    <citation type="submission" date="2025-08" db="UniProtKB">
        <authorList>
            <consortium name="Ensembl"/>
        </authorList>
    </citation>
    <scope>IDENTIFICATION</scope>
</reference>
<dbReference type="GO" id="GO:0016605">
    <property type="term" value="C:PML body"/>
    <property type="evidence" value="ECO:0007669"/>
    <property type="project" value="Ensembl"/>
</dbReference>
<organism evidence="2 3">
    <name type="scientific">Salvator merianae</name>
    <name type="common">Argentine black and white tegu</name>
    <name type="synonym">Tupinambis merianae</name>
    <dbReference type="NCBI Taxonomy" id="96440"/>
    <lineage>
        <taxon>Eukaryota</taxon>
        <taxon>Metazoa</taxon>
        <taxon>Chordata</taxon>
        <taxon>Craniata</taxon>
        <taxon>Vertebrata</taxon>
        <taxon>Euteleostomi</taxon>
        <taxon>Lepidosauria</taxon>
        <taxon>Squamata</taxon>
        <taxon>Bifurcata</taxon>
        <taxon>Unidentata</taxon>
        <taxon>Episquamata</taxon>
        <taxon>Laterata</taxon>
        <taxon>Teiioidea</taxon>
        <taxon>Teiidae</taxon>
        <taxon>Salvator</taxon>
    </lineage>
</organism>
<feature type="region of interest" description="Disordered" evidence="1">
    <location>
        <begin position="1"/>
        <end position="20"/>
    </location>
</feature>
<keyword evidence="3" id="KW-1185">Reference proteome</keyword>
<sequence length="712" mass="80645">MAETVTLISDSSSDGEKPGKYSPFCRRLQLKRRKRRRNHPVACDLSEVIDLTGDDMVAKQRVFNESVIIDLTAAEDTMDDTLSNHDYFAWGLKHSTPVNMQPVPSPKILTSVDAECKLEVPVCTQCRDSERPWIKNEAGVEQTPCECSSFCLTSTHVRDSENSSRTSFNSDLGSLGSPQLASDVFSSPSSLSPHSISECQAFLNYVEEVPSTCAHEEKPSFQISPPHQRTSPNLIPNCSSADTSGSVAEDDQPLLETRTPVPSAVKSDSWESTKQIDIKVWFKTLQYFQGAPVHHPFLQSVVQEKSTKQKPQPIPLRKLSMVLSTIEENFFQGTLDFLMDYVSCQYYPPKEITSYIIRQILLSSEQEEIRKDAYMMLMKIQAFHPAKANTVAWDWQLLQEVMEDQENKFPARLLFLQYVVQTLEDDFQQMTRMDTLHKSIAKTVLSYDQCFGNVKELIEWLIAAVTETRSSAGKHLQKAKSPALGAPECTSSNATPQLCTDLTEQMDISPQFQSQKEVALLQRMLSISFEVDKSPYCSASKIVNKVFSSVLNIPKRCQREAFLSSMECHLLRCKVLELIFDHNCKIATKLPLSVEKILYFLNHFSLLLTYQDSEATWQRWDEMLHQLILLLLSYRNVVLEHLRTPVCERKKLIINAAKPKLQSSDCVEGSDVECSIKKFLEKLSQTLGQPIPSPIKEKTELLQILLLTAMDN</sequence>